<protein>
    <submittedName>
        <fullName evidence="1">Uncharacterized protein</fullName>
    </submittedName>
</protein>
<accession>A0A0A8ZSC3</accession>
<name>A0A0A8ZSC3_ARUDO</name>
<reference evidence="1" key="1">
    <citation type="submission" date="2014-09" db="EMBL/GenBank/DDBJ databases">
        <authorList>
            <person name="Magalhaes I.L.F."/>
            <person name="Oliveira U."/>
            <person name="Santos F.R."/>
            <person name="Vidigal T.H.D.A."/>
            <person name="Brescovit A.D."/>
            <person name="Santos A.J."/>
        </authorList>
    </citation>
    <scope>NUCLEOTIDE SEQUENCE</scope>
    <source>
        <tissue evidence="1">Shoot tissue taken approximately 20 cm above the soil surface</tissue>
    </source>
</reference>
<reference evidence="1" key="2">
    <citation type="journal article" date="2015" name="Data Brief">
        <title>Shoot transcriptome of the giant reed, Arundo donax.</title>
        <authorList>
            <person name="Barrero R.A."/>
            <person name="Guerrero F.D."/>
            <person name="Moolhuijzen P."/>
            <person name="Goolsby J.A."/>
            <person name="Tidwell J."/>
            <person name="Bellgard S.E."/>
            <person name="Bellgard M.I."/>
        </authorList>
    </citation>
    <scope>NUCLEOTIDE SEQUENCE</scope>
    <source>
        <tissue evidence="1">Shoot tissue taken approximately 20 cm above the soil surface</tissue>
    </source>
</reference>
<evidence type="ECO:0000313" key="1">
    <source>
        <dbReference type="EMBL" id="JAD42329.1"/>
    </source>
</evidence>
<dbReference type="EMBL" id="GBRH01255566">
    <property type="protein sequence ID" value="JAD42329.1"/>
    <property type="molecule type" value="Transcribed_RNA"/>
</dbReference>
<organism evidence="1">
    <name type="scientific">Arundo donax</name>
    <name type="common">Giant reed</name>
    <name type="synonym">Donax arundinaceus</name>
    <dbReference type="NCBI Taxonomy" id="35708"/>
    <lineage>
        <taxon>Eukaryota</taxon>
        <taxon>Viridiplantae</taxon>
        <taxon>Streptophyta</taxon>
        <taxon>Embryophyta</taxon>
        <taxon>Tracheophyta</taxon>
        <taxon>Spermatophyta</taxon>
        <taxon>Magnoliopsida</taxon>
        <taxon>Liliopsida</taxon>
        <taxon>Poales</taxon>
        <taxon>Poaceae</taxon>
        <taxon>PACMAD clade</taxon>
        <taxon>Arundinoideae</taxon>
        <taxon>Arundineae</taxon>
        <taxon>Arundo</taxon>
    </lineage>
</organism>
<dbReference type="AlphaFoldDB" id="A0A0A8ZSC3"/>
<sequence>MVIQKNASSLRSKDIILQSQAAKLIKDIAPKVPAG</sequence>
<proteinExistence type="predicted"/>